<dbReference type="NCBIfam" id="TIGR02221">
    <property type="entry name" value="cas_TM1812"/>
    <property type="match status" value="1"/>
</dbReference>
<dbReference type="EMBL" id="BMOE01000007">
    <property type="protein sequence ID" value="GGJ78904.1"/>
    <property type="molecule type" value="Genomic_DNA"/>
</dbReference>
<name>A0A917URD1_9DEIO</name>
<evidence type="ECO:0008006" key="3">
    <source>
        <dbReference type="Google" id="ProtNLM"/>
    </source>
</evidence>
<reference evidence="1" key="2">
    <citation type="submission" date="2020-09" db="EMBL/GenBank/DDBJ databases">
        <authorList>
            <person name="Sun Q."/>
            <person name="Ohkuma M."/>
        </authorList>
    </citation>
    <scope>NUCLEOTIDE SEQUENCE</scope>
    <source>
        <strain evidence="1">JCM 14371</strain>
    </source>
</reference>
<evidence type="ECO:0000313" key="2">
    <source>
        <dbReference type="Proteomes" id="UP000635726"/>
    </source>
</evidence>
<sequence>MFVAAVSAWFPEEEVVVLCSPKARERNAGVLREALPNARLVEIPNGETDEENWDLFQIISETVPEGERVVFDVTHGFRSMPLVGVLTLAYLRAARAVQVRHVLYGAFLADRSAGEATPAFDLTPFVRLLDWAEAAGRFGETGDARKLTQLMMDVRSPLNAAARHMKLLSEALSYNRHVDIGGAATDVLEALREVQRQEVRPHQRPFRLVVEQVERTVAPLAVERSAGGLEVLQGLYRRVMWYAERDHYVQAVSLAREWMLQAFIWFSTGDIDLGVGTQESASRFLSSLERAEREPRAAGDEVPVAFVRPPEGFLEVWAGISRDRDVASHHGVSAEEVRSGPAAFTVPPVEFLGLWKTLSEHRNDLAHHGVRVSSSRTARVRDESRRSALLTPGSSRIRQLGEVAALLGIEV</sequence>
<dbReference type="InterPro" id="IPR011742">
    <property type="entry name" value="CRISPR-assoc_prot_TM1812"/>
</dbReference>
<organism evidence="1 2">
    <name type="scientific">Deinococcus aquiradiocola</name>
    <dbReference type="NCBI Taxonomy" id="393059"/>
    <lineage>
        <taxon>Bacteria</taxon>
        <taxon>Thermotogati</taxon>
        <taxon>Deinococcota</taxon>
        <taxon>Deinococci</taxon>
        <taxon>Deinococcales</taxon>
        <taxon>Deinococcaceae</taxon>
        <taxon>Deinococcus</taxon>
    </lineage>
</organism>
<protein>
    <recommendedName>
        <fullName evidence="3">CRISPR-associated protein</fullName>
    </recommendedName>
</protein>
<evidence type="ECO:0000313" key="1">
    <source>
        <dbReference type="EMBL" id="GGJ78904.1"/>
    </source>
</evidence>
<gene>
    <name evidence="1" type="ORF">GCM10008939_23430</name>
</gene>
<keyword evidence="2" id="KW-1185">Reference proteome</keyword>
<reference evidence="1" key="1">
    <citation type="journal article" date="2014" name="Int. J. Syst. Evol. Microbiol.">
        <title>Complete genome sequence of Corynebacterium casei LMG S-19264T (=DSM 44701T), isolated from a smear-ripened cheese.</title>
        <authorList>
            <consortium name="US DOE Joint Genome Institute (JGI-PGF)"/>
            <person name="Walter F."/>
            <person name="Albersmeier A."/>
            <person name="Kalinowski J."/>
            <person name="Ruckert C."/>
        </authorList>
    </citation>
    <scope>NUCLEOTIDE SEQUENCE</scope>
    <source>
        <strain evidence="1">JCM 14371</strain>
    </source>
</reference>
<dbReference type="AlphaFoldDB" id="A0A917URD1"/>
<proteinExistence type="predicted"/>
<comment type="caution">
    <text evidence="1">The sequence shown here is derived from an EMBL/GenBank/DDBJ whole genome shotgun (WGS) entry which is preliminary data.</text>
</comment>
<accession>A0A917URD1</accession>
<dbReference type="InterPro" id="IPR013383">
    <property type="entry name" value="CRISPR-assoc_prot_DxTHG_CS"/>
</dbReference>
<dbReference type="Proteomes" id="UP000635726">
    <property type="component" value="Unassembled WGS sequence"/>
</dbReference>
<dbReference type="NCBIfam" id="TIGR02549">
    <property type="entry name" value="CRISPR_DxTHG"/>
    <property type="match status" value="1"/>
</dbReference>